<dbReference type="AlphaFoldDB" id="A0A1R3K9J6"/>
<sequence length="373" mass="42600">MAFQGRWRHRGKGYDFQKYDYHDGGGHQRNYDSWLVQWRAKLHSVCVNNLSCKVNNRALLDAFSDYEKVADVYIHRPNDEKRRKGPVTFGFVRYWREYEATAAFVGANNRFLEGSRIRTSKVIPTRSNISMPRQEGKNDPHKKENKVEFREARVDGRTFRDVTASTTLEVRRNHQLAEKKLNKETEALSSIGERRRDHRSLMLEEVVETSHVLKDEEIDELNEVSSSSSSSNHNFSMKKVDYVDLNFDLPPEDRISFKGSYGCRRMEKIHVCDKSLVDSNFSEELRPSGYSSGNVNGLSDDCSSSAKITDGPQLSLGSSKLVNDVSVDIVHDTLVIVEHENISKGRAALTLEEEQMGDGGFIVENSYYMGIII</sequence>
<dbReference type="SMART" id="SM00360">
    <property type="entry name" value="RRM"/>
    <property type="match status" value="1"/>
</dbReference>
<reference evidence="4" key="1">
    <citation type="submission" date="2013-09" db="EMBL/GenBank/DDBJ databases">
        <title>Corchorus olitorius genome sequencing.</title>
        <authorList>
            <person name="Alam M."/>
            <person name="Haque M.S."/>
            <person name="Islam M.S."/>
            <person name="Emdad E.M."/>
            <person name="Islam M.M."/>
            <person name="Ahmed B."/>
            <person name="Halim A."/>
            <person name="Hossen Q.M.M."/>
            <person name="Hossain M.Z."/>
            <person name="Ahmed R."/>
            <person name="Khan M.M."/>
            <person name="Islam R."/>
            <person name="Rashid M.M."/>
            <person name="Khan S.A."/>
            <person name="Rahman M.S."/>
            <person name="Alam M."/>
            <person name="Yahiya A.S."/>
            <person name="Khan M.S."/>
            <person name="Azam M.S."/>
            <person name="Haque T."/>
            <person name="Lashkar M.Z.H."/>
            <person name="Akhand A.I."/>
            <person name="Morshed G."/>
            <person name="Roy S."/>
            <person name="Uddin K.S."/>
            <person name="Rabeya T."/>
            <person name="Hossain A.S."/>
            <person name="Chowdhury A."/>
            <person name="Snigdha A.R."/>
            <person name="Mortoza M.S."/>
            <person name="Matin S.A."/>
            <person name="Hoque S.M.E."/>
            <person name="Islam M.K."/>
            <person name="Roy D.K."/>
            <person name="Haider R."/>
            <person name="Moosa M.M."/>
            <person name="Elias S.M."/>
            <person name="Hasan A.M."/>
            <person name="Jahan S."/>
            <person name="Shafiuddin M."/>
            <person name="Mahmood N."/>
            <person name="Shommy N.S."/>
        </authorList>
    </citation>
    <scope>NUCLEOTIDE SEQUENCE [LARGE SCALE GENOMIC DNA]</scope>
    <source>
        <strain evidence="4">cv. O-4</strain>
    </source>
</reference>
<keyword evidence="4" id="KW-1185">Reference proteome</keyword>
<evidence type="ECO:0000256" key="1">
    <source>
        <dbReference type="PROSITE-ProRule" id="PRU00176"/>
    </source>
</evidence>
<dbReference type="InterPro" id="IPR035979">
    <property type="entry name" value="RBD_domain_sf"/>
</dbReference>
<gene>
    <name evidence="3" type="ORF">COLO4_10226</name>
</gene>
<dbReference type="EMBL" id="AWUE01014424">
    <property type="protein sequence ID" value="OMP03761.1"/>
    <property type="molecule type" value="Genomic_DNA"/>
</dbReference>
<name>A0A1R3K9J6_9ROSI</name>
<evidence type="ECO:0000313" key="3">
    <source>
        <dbReference type="EMBL" id="OMP03761.1"/>
    </source>
</evidence>
<feature type="domain" description="RRM" evidence="2">
    <location>
        <begin position="43"/>
        <end position="124"/>
    </location>
</feature>
<organism evidence="3 4">
    <name type="scientific">Corchorus olitorius</name>
    <dbReference type="NCBI Taxonomy" id="93759"/>
    <lineage>
        <taxon>Eukaryota</taxon>
        <taxon>Viridiplantae</taxon>
        <taxon>Streptophyta</taxon>
        <taxon>Embryophyta</taxon>
        <taxon>Tracheophyta</taxon>
        <taxon>Spermatophyta</taxon>
        <taxon>Magnoliopsida</taxon>
        <taxon>eudicotyledons</taxon>
        <taxon>Gunneridae</taxon>
        <taxon>Pentapetalae</taxon>
        <taxon>rosids</taxon>
        <taxon>malvids</taxon>
        <taxon>Malvales</taxon>
        <taxon>Malvaceae</taxon>
        <taxon>Grewioideae</taxon>
        <taxon>Apeibeae</taxon>
        <taxon>Corchorus</taxon>
    </lineage>
</organism>
<dbReference type="Proteomes" id="UP000187203">
    <property type="component" value="Unassembled WGS sequence"/>
</dbReference>
<dbReference type="Pfam" id="PF00076">
    <property type="entry name" value="RRM_1"/>
    <property type="match status" value="1"/>
</dbReference>
<evidence type="ECO:0000259" key="2">
    <source>
        <dbReference type="PROSITE" id="PS50102"/>
    </source>
</evidence>
<dbReference type="Gene3D" id="3.30.70.330">
    <property type="match status" value="1"/>
</dbReference>
<dbReference type="PROSITE" id="PS50102">
    <property type="entry name" value="RRM"/>
    <property type="match status" value="1"/>
</dbReference>
<dbReference type="CDD" id="cd00590">
    <property type="entry name" value="RRM_SF"/>
    <property type="match status" value="1"/>
</dbReference>
<dbReference type="GO" id="GO:0003723">
    <property type="term" value="F:RNA binding"/>
    <property type="evidence" value="ECO:0007669"/>
    <property type="project" value="UniProtKB-UniRule"/>
</dbReference>
<comment type="caution">
    <text evidence="3">The sequence shown here is derived from an EMBL/GenBank/DDBJ whole genome shotgun (WGS) entry which is preliminary data.</text>
</comment>
<accession>A0A1R3K9J6</accession>
<dbReference type="InterPro" id="IPR012677">
    <property type="entry name" value="Nucleotide-bd_a/b_plait_sf"/>
</dbReference>
<evidence type="ECO:0000313" key="4">
    <source>
        <dbReference type="Proteomes" id="UP000187203"/>
    </source>
</evidence>
<dbReference type="SUPFAM" id="SSF54928">
    <property type="entry name" value="RNA-binding domain, RBD"/>
    <property type="match status" value="1"/>
</dbReference>
<dbReference type="InterPro" id="IPR000504">
    <property type="entry name" value="RRM_dom"/>
</dbReference>
<protein>
    <recommendedName>
        <fullName evidence="2">RRM domain-containing protein</fullName>
    </recommendedName>
</protein>
<keyword evidence="1" id="KW-0694">RNA-binding</keyword>
<proteinExistence type="predicted"/>